<dbReference type="SUPFAM" id="SSF53474">
    <property type="entry name" value="alpha/beta-Hydrolases"/>
    <property type="match status" value="1"/>
</dbReference>
<dbReference type="Proteomes" id="UP001056384">
    <property type="component" value="Chromosome 5"/>
</dbReference>
<name>A0A9Q9AWF5_9PEZI</name>
<keyword evidence="1" id="KW-0378">Hydrolase</keyword>
<evidence type="ECO:0000313" key="2">
    <source>
        <dbReference type="Proteomes" id="UP001056384"/>
    </source>
</evidence>
<protein>
    <submittedName>
        <fullName evidence="1">Alpha/Beta hydrolase</fullName>
    </submittedName>
</protein>
<keyword evidence="2" id="KW-1185">Reference proteome</keyword>
<dbReference type="InterPro" id="IPR029058">
    <property type="entry name" value="AB_hydrolase_fold"/>
</dbReference>
<accession>A0A9Q9AWF5</accession>
<dbReference type="PANTHER" id="PTHR12277">
    <property type="entry name" value="ALPHA/BETA HYDROLASE DOMAIN-CONTAINING PROTEIN"/>
    <property type="match status" value="1"/>
</dbReference>
<dbReference type="EMBL" id="CP099422">
    <property type="protein sequence ID" value="USW53202.1"/>
    <property type="molecule type" value="Genomic_DNA"/>
</dbReference>
<dbReference type="PANTHER" id="PTHR12277:SF64">
    <property type="entry name" value="SUPERFAMILY HYDROLASE, PUTATIVE (AFU_ORTHOLOGUE AFUA_3G01760)-RELATED"/>
    <property type="match status" value="1"/>
</dbReference>
<gene>
    <name evidence="1" type="ORF">Slin15195_G065210</name>
</gene>
<dbReference type="Gene3D" id="3.40.50.1820">
    <property type="entry name" value="alpha/beta hydrolase"/>
    <property type="match status" value="1"/>
</dbReference>
<evidence type="ECO:0000313" key="1">
    <source>
        <dbReference type="EMBL" id="USW53202.1"/>
    </source>
</evidence>
<reference evidence="1" key="1">
    <citation type="submission" date="2022-06" db="EMBL/GenBank/DDBJ databases">
        <title>Complete genome sequences of two strains of the flax pathogen Septoria linicola.</title>
        <authorList>
            <person name="Lapalu N."/>
            <person name="Simon A."/>
            <person name="Demenou B."/>
            <person name="Paumier D."/>
            <person name="Guillot M.-P."/>
            <person name="Gout L."/>
            <person name="Valade R."/>
        </authorList>
    </citation>
    <scope>NUCLEOTIDE SEQUENCE</scope>
    <source>
        <strain evidence="1">SE15195</strain>
    </source>
</reference>
<sequence>MTVLFQDKIIYMPYMPPYARKEKVEAYAAICKPVSWEHLHIKSLDGTRIALCVGSMMGNEAVADNGRKRKVVICYFQGNGSSTPPRLPLLSNTLKAIEARALEEEGQSANVEFMLVALSYRGYWTSSGRASQKGIEKDAQAMLQWVITTQAAPRSELEIILWGQSIGAGVASTAAAQYLATKPSKHPTKITGLVLETPFTGIKSMLLALYPQKWLPYQYLWPFLWNHWDSQAALQSIARVNCPPRVLLMPATRDEVVPPSEADKLDKISRDAGLRTQRTDIIGALHTEATTRREGQVAVAEFVVDCIKTGK</sequence>
<organism evidence="1 2">
    <name type="scientific">Septoria linicola</name>
    <dbReference type="NCBI Taxonomy" id="215465"/>
    <lineage>
        <taxon>Eukaryota</taxon>
        <taxon>Fungi</taxon>
        <taxon>Dikarya</taxon>
        <taxon>Ascomycota</taxon>
        <taxon>Pezizomycotina</taxon>
        <taxon>Dothideomycetes</taxon>
        <taxon>Dothideomycetidae</taxon>
        <taxon>Mycosphaerellales</taxon>
        <taxon>Mycosphaerellaceae</taxon>
        <taxon>Septoria</taxon>
    </lineage>
</organism>
<dbReference type="GO" id="GO:0008474">
    <property type="term" value="F:palmitoyl-(protein) hydrolase activity"/>
    <property type="evidence" value="ECO:0007669"/>
    <property type="project" value="TreeGrafter"/>
</dbReference>
<proteinExistence type="predicted"/>
<dbReference type="OrthoDB" id="10249433at2759"/>
<dbReference type="GO" id="GO:0016020">
    <property type="term" value="C:membrane"/>
    <property type="evidence" value="ECO:0007669"/>
    <property type="project" value="TreeGrafter"/>
</dbReference>
<dbReference type="AlphaFoldDB" id="A0A9Q9AWF5"/>